<evidence type="ECO:0000259" key="2">
    <source>
        <dbReference type="SMART" id="SM00579"/>
    </source>
</evidence>
<protein>
    <submittedName>
        <fullName evidence="4">F-box/FBD/LRR-repeat protein At1g22000</fullName>
    </submittedName>
</protein>
<dbReference type="InterPro" id="IPR001810">
    <property type="entry name" value="F-box_dom"/>
</dbReference>
<dbReference type="AlphaFoldDB" id="A0A6J0MPS2"/>
<proteinExistence type="predicted"/>
<reference evidence="3" key="1">
    <citation type="journal article" date="2019" name="Database">
        <title>The radish genome database (RadishGD): an integrated information resource for radish genomics.</title>
        <authorList>
            <person name="Yu H.J."/>
            <person name="Baek S."/>
            <person name="Lee Y.J."/>
            <person name="Cho A."/>
            <person name="Mun J.H."/>
        </authorList>
    </citation>
    <scope>NUCLEOTIDE SEQUENCE [LARGE SCALE GENOMIC DNA]</scope>
    <source>
        <strain evidence="3">cv. WK10039</strain>
    </source>
</reference>
<feature type="domain" description="FBD" evidence="2">
    <location>
        <begin position="344"/>
        <end position="413"/>
    </location>
</feature>
<dbReference type="RefSeq" id="XP_018473908.1">
    <property type="nucleotide sequence ID" value="XM_018618406.2"/>
</dbReference>
<name>A0A6J0MPS2_RAPSA</name>
<dbReference type="GeneID" id="108845143"/>
<dbReference type="KEGG" id="rsz:108845143"/>
<accession>A0A6J0MPS2</accession>
<dbReference type="Pfam" id="PF24758">
    <property type="entry name" value="LRR_At5g56370"/>
    <property type="match status" value="1"/>
</dbReference>
<dbReference type="Proteomes" id="UP000504610">
    <property type="component" value="Chromosome 1"/>
</dbReference>
<organism evidence="3 4">
    <name type="scientific">Raphanus sativus</name>
    <name type="common">Radish</name>
    <name type="synonym">Raphanus raphanistrum var. sativus</name>
    <dbReference type="NCBI Taxonomy" id="3726"/>
    <lineage>
        <taxon>Eukaryota</taxon>
        <taxon>Viridiplantae</taxon>
        <taxon>Streptophyta</taxon>
        <taxon>Embryophyta</taxon>
        <taxon>Tracheophyta</taxon>
        <taxon>Spermatophyta</taxon>
        <taxon>Magnoliopsida</taxon>
        <taxon>eudicotyledons</taxon>
        <taxon>Gunneridae</taxon>
        <taxon>Pentapetalae</taxon>
        <taxon>rosids</taxon>
        <taxon>malvids</taxon>
        <taxon>Brassicales</taxon>
        <taxon>Brassicaceae</taxon>
        <taxon>Brassiceae</taxon>
        <taxon>Raphanus</taxon>
    </lineage>
</organism>
<gene>
    <name evidence="4" type="primary">LOC108845143</name>
</gene>
<reference evidence="4" key="2">
    <citation type="submission" date="2025-08" db="UniProtKB">
        <authorList>
            <consortium name="RefSeq"/>
        </authorList>
    </citation>
    <scope>IDENTIFICATION</scope>
    <source>
        <tissue evidence="4">Leaf</tissue>
    </source>
</reference>
<evidence type="ECO:0000313" key="4">
    <source>
        <dbReference type="RefSeq" id="XP_018473908.1"/>
    </source>
</evidence>
<dbReference type="PANTHER" id="PTHR31900:SF34">
    <property type="entry name" value="EMB|CAB62440.1-RELATED"/>
    <property type="match status" value="1"/>
</dbReference>
<dbReference type="Pfam" id="PF08387">
    <property type="entry name" value="FBD"/>
    <property type="match status" value="1"/>
</dbReference>
<dbReference type="SMART" id="SM00579">
    <property type="entry name" value="FBD"/>
    <property type="match status" value="1"/>
</dbReference>
<dbReference type="InterPro" id="IPR050232">
    <property type="entry name" value="FBL13/AtMIF1-like"/>
</dbReference>
<dbReference type="InterPro" id="IPR036047">
    <property type="entry name" value="F-box-like_dom_sf"/>
</dbReference>
<sequence>MENRICDLPDDLLLLILALVPTKVAVTTTILSKRWRFVWKMLRRLEFNDDGSESLGRFIDQSLQLHKAPKLRSLIVELGPSCTVDVDVGKWIEYAVNRGVYELDFRLLWTADPTSFPKSLYTCDTLVDLYLSNGIFVDVSSQAHLPSLLRLSLLHVVYKDEDSLVRLLSSSPILRFLMVERHEEDNLTNFTVKVPSLQLLYYVTTWRNKDDDDDRLTGSLVIDAPALTKFDIIDVWDNYCLIENMPCLVEAYIGFVPNPDDKFLRNLVSVRHLILCLTKPMVECCTAIKFSWLIELYFRPEESVDWLDSLMFLLQNSPKLKTLMIKTEPESVAPSWNQPKSIPVCMSSNLEVFGWVDYGGREDEKQLVTYILANAECLKKVEISFLDTSNLEEKQKELQSLPRISSSCQLLFPTQVEWI</sequence>
<dbReference type="OrthoDB" id="1045299at2759"/>
<keyword evidence="3" id="KW-1185">Reference proteome</keyword>
<evidence type="ECO:0000256" key="1">
    <source>
        <dbReference type="SAM" id="Phobius"/>
    </source>
</evidence>
<dbReference type="SUPFAM" id="SSF52047">
    <property type="entry name" value="RNI-like"/>
    <property type="match status" value="1"/>
</dbReference>
<dbReference type="PANTHER" id="PTHR31900">
    <property type="entry name" value="F-BOX/RNI SUPERFAMILY PROTEIN-RELATED"/>
    <property type="match status" value="1"/>
</dbReference>
<dbReference type="InterPro" id="IPR055411">
    <property type="entry name" value="LRR_FXL15/At3g58940/PEG3-like"/>
</dbReference>
<keyword evidence="1" id="KW-0812">Transmembrane</keyword>
<keyword evidence="1" id="KW-0472">Membrane</keyword>
<evidence type="ECO:0000313" key="3">
    <source>
        <dbReference type="Proteomes" id="UP000504610"/>
    </source>
</evidence>
<feature type="transmembrane region" description="Helical" evidence="1">
    <location>
        <begin position="12"/>
        <end position="31"/>
    </location>
</feature>
<dbReference type="Pfam" id="PF00646">
    <property type="entry name" value="F-box"/>
    <property type="match status" value="1"/>
</dbReference>
<keyword evidence="1" id="KW-1133">Transmembrane helix</keyword>
<dbReference type="InterPro" id="IPR006566">
    <property type="entry name" value="FBD"/>
</dbReference>
<dbReference type="SUPFAM" id="SSF81383">
    <property type="entry name" value="F-box domain"/>
    <property type="match status" value="1"/>
</dbReference>